<dbReference type="InterPro" id="IPR003594">
    <property type="entry name" value="HATPase_dom"/>
</dbReference>
<dbReference type="InterPro" id="IPR000700">
    <property type="entry name" value="PAS-assoc_C"/>
</dbReference>
<dbReference type="PROSITE" id="PS50109">
    <property type="entry name" value="HIS_KIN"/>
    <property type="match status" value="1"/>
</dbReference>
<dbReference type="AlphaFoldDB" id="A0A0W8FFB3"/>
<evidence type="ECO:0000256" key="4">
    <source>
        <dbReference type="ARBA" id="ARBA00022679"/>
    </source>
</evidence>
<name>A0A0W8FFB3_9ZZZZ</name>
<feature type="domain" description="PAS" evidence="8">
    <location>
        <begin position="111"/>
        <end position="182"/>
    </location>
</feature>
<dbReference type="InterPro" id="IPR000014">
    <property type="entry name" value="PAS"/>
</dbReference>
<evidence type="ECO:0000259" key="9">
    <source>
        <dbReference type="PROSITE" id="PS50113"/>
    </source>
</evidence>
<feature type="transmembrane region" description="Helical" evidence="6">
    <location>
        <begin position="7"/>
        <end position="24"/>
    </location>
</feature>
<keyword evidence="6" id="KW-0472">Membrane</keyword>
<gene>
    <name evidence="10" type="ORF">ASZ90_010677</name>
</gene>
<dbReference type="NCBIfam" id="TIGR00229">
    <property type="entry name" value="sensory_box"/>
    <property type="match status" value="1"/>
</dbReference>
<dbReference type="PRINTS" id="PR00344">
    <property type="entry name" value="BCTRLSENSOR"/>
</dbReference>
<dbReference type="PANTHER" id="PTHR43304:SF1">
    <property type="entry name" value="PAC DOMAIN-CONTAINING PROTEIN"/>
    <property type="match status" value="1"/>
</dbReference>
<dbReference type="InterPro" id="IPR001610">
    <property type="entry name" value="PAC"/>
</dbReference>
<proteinExistence type="predicted"/>
<dbReference type="CDD" id="cd00075">
    <property type="entry name" value="HATPase"/>
    <property type="match status" value="1"/>
</dbReference>
<keyword evidence="3" id="KW-0597">Phosphoprotein</keyword>
<dbReference type="InterPro" id="IPR013656">
    <property type="entry name" value="PAS_4"/>
</dbReference>
<evidence type="ECO:0000256" key="6">
    <source>
        <dbReference type="SAM" id="Phobius"/>
    </source>
</evidence>
<dbReference type="InterPro" id="IPR052162">
    <property type="entry name" value="Sensor_kinase/Photoreceptor"/>
</dbReference>
<feature type="transmembrane region" description="Helical" evidence="6">
    <location>
        <begin position="30"/>
        <end position="49"/>
    </location>
</feature>
<dbReference type="PROSITE" id="PS50112">
    <property type="entry name" value="PAS"/>
    <property type="match status" value="1"/>
</dbReference>
<dbReference type="EC" id="2.7.13.3" evidence="2"/>
<dbReference type="SMART" id="SM00086">
    <property type="entry name" value="PAC"/>
    <property type="match status" value="1"/>
</dbReference>
<keyword evidence="6" id="KW-1133">Transmembrane helix</keyword>
<keyword evidence="4" id="KW-0808">Transferase</keyword>
<dbReference type="GO" id="GO:0004673">
    <property type="term" value="F:protein histidine kinase activity"/>
    <property type="evidence" value="ECO:0007669"/>
    <property type="project" value="UniProtKB-EC"/>
</dbReference>
<dbReference type="PANTHER" id="PTHR43304">
    <property type="entry name" value="PHYTOCHROME-LIKE PROTEIN CPH1"/>
    <property type="match status" value="1"/>
</dbReference>
<dbReference type="Gene3D" id="3.30.565.10">
    <property type="entry name" value="Histidine kinase-like ATPase, C-terminal domain"/>
    <property type="match status" value="1"/>
</dbReference>
<dbReference type="EMBL" id="LNQE01001273">
    <property type="protein sequence ID" value="KUG19606.1"/>
    <property type="molecule type" value="Genomic_DNA"/>
</dbReference>
<dbReference type="SMART" id="SM00387">
    <property type="entry name" value="HATPase_c"/>
    <property type="match status" value="1"/>
</dbReference>
<evidence type="ECO:0000259" key="8">
    <source>
        <dbReference type="PROSITE" id="PS50112"/>
    </source>
</evidence>
<dbReference type="InterPro" id="IPR036890">
    <property type="entry name" value="HATPase_C_sf"/>
</dbReference>
<evidence type="ECO:0000256" key="1">
    <source>
        <dbReference type="ARBA" id="ARBA00000085"/>
    </source>
</evidence>
<dbReference type="InterPro" id="IPR004358">
    <property type="entry name" value="Sig_transdc_His_kin-like_C"/>
</dbReference>
<dbReference type="Gene3D" id="3.30.450.20">
    <property type="entry name" value="PAS domain"/>
    <property type="match status" value="1"/>
</dbReference>
<dbReference type="InterPro" id="IPR005467">
    <property type="entry name" value="His_kinase_dom"/>
</dbReference>
<feature type="transmembrane region" description="Helical" evidence="6">
    <location>
        <begin position="54"/>
        <end position="72"/>
    </location>
</feature>
<feature type="domain" description="PAC" evidence="9">
    <location>
        <begin position="186"/>
        <end position="238"/>
    </location>
</feature>
<evidence type="ECO:0000256" key="2">
    <source>
        <dbReference type="ARBA" id="ARBA00012438"/>
    </source>
</evidence>
<evidence type="ECO:0000256" key="5">
    <source>
        <dbReference type="ARBA" id="ARBA00022777"/>
    </source>
</evidence>
<evidence type="ECO:0000313" key="10">
    <source>
        <dbReference type="EMBL" id="KUG19606.1"/>
    </source>
</evidence>
<dbReference type="SUPFAM" id="SSF55785">
    <property type="entry name" value="PYP-like sensor domain (PAS domain)"/>
    <property type="match status" value="1"/>
</dbReference>
<dbReference type="PROSITE" id="PS50113">
    <property type="entry name" value="PAC"/>
    <property type="match status" value="1"/>
</dbReference>
<dbReference type="Pfam" id="PF02518">
    <property type="entry name" value="HATPase_c"/>
    <property type="match status" value="1"/>
</dbReference>
<sequence length="476" mass="52639">MEEKYRIPVIVTLLICSVVLTYWFHAILGLGTVFSHFFYIPIMLAALWWERRSIVVAFFLSGLLLLSGYLFRADVLTLNDYGRALMFIIVACAVSYLSRQLNAERRELARERDRAQKYLDVAGVMLVAINTDQTVGLINRRGCELLGYREDELLGKNWFDLVVPEWRREAARRTFYRRISGDAVATEGEGAVLKKGGEERLIEWQNTVLTDEEGRNVGVLFSVQDITDRRAAEDELKTAWEEANLYLDIMGHDINNANTVALCYADMLEGTLSGKEKEMVRKMRAGVCRSIGIIRNVSTIRVLHSSEPVLKAIDLDSVIRSEIGNHPDSKIAYGGTGAIVAADELLSEVLANLIGNSIKFGSPDVDIGIKVLEEGDLVTVSVEDTGPGVPDAEKPLIFSRLVRGNRKASGKGLGLYIVRMLVERYGGRVWVEDRLPGSPEAGAVFRFTLRASRDAAARPVVAAGPSGKAGCALPRC</sequence>
<dbReference type="SUPFAM" id="SSF55874">
    <property type="entry name" value="ATPase domain of HSP90 chaperone/DNA topoisomerase II/histidine kinase"/>
    <property type="match status" value="1"/>
</dbReference>
<organism evidence="10">
    <name type="scientific">hydrocarbon metagenome</name>
    <dbReference type="NCBI Taxonomy" id="938273"/>
    <lineage>
        <taxon>unclassified sequences</taxon>
        <taxon>metagenomes</taxon>
        <taxon>ecological metagenomes</taxon>
    </lineage>
</organism>
<reference evidence="10" key="1">
    <citation type="journal article" date="2015" name="Proc. Natl. Acad. Sci. U.S.A.">
        <title>Networks of energetic and metabolic interactions define dynamics in microbial communities.</title>
        <authorList>
            <person name="Embree M."/>
            <person name="Liu J.K."/>
            <person name="Al-Bassam M.M."/>
            <person name="Zengler K."/>
        </authorList>
    </citation>
    <scope>NUCLEOTIDE SEQUENCE</scope>
</reference>
<dbReference type="CDD" id="cd00130">
    <property type="entry name" value="PAS"/>
    <property type="match status" value="1"/>
</dbReference>
<protein>
    <recommendedName>
        <fullName evidence="2">histidine kinase</fullName>
        <ecNumber evidence="2">2.7.13.3</ecNumber>
    </recommendedName>
</protein>
<comment type="caution">
    <text evidence="10">The sequence shown here is derived from an EMBL/GenBank/DDBJ whole genome shotgun (WGS) entry which is preliminary data.</text>
</comment>
<feature type="domain" description="Histidine kinase" evidence="7">
    <location>
        <begin position="346"/>
        <end position="453"/>
    </location>
</feature>
<dbReference type="InterPro" id="IPR035965">
    <property type="entry name" value="PAS-like_dom_sf"/>
</dbReference>
<accession>A0A0W8FFB3</accession>
<comment type="catalytic activity">
    <reaction evidence="1">
        <text>ATP + protein L-histidine = ADP + protein N-phospho-L-histidine.</text>
        <dbReference type="EC" id="2.7.13.3"/>
    </reaction>
</comment>
<keyword evidence="6" id="KW-0812">Transmembrane</keyword>
<dbReference type="SMART" id="SM00091">
    <property type="entry name" value="PAS"/>
    <property type="match status" value="1"/>
</dbReference>
<dbReference type="Pfam" id="PF08448">
    <property type="entry name" value="PAS_4"/>
    <property type="match status" value="1"/>
</dbReference>
<evidence type="ECO:0000259" key="7">
    <source>
        <dbReference type="PROSITE" id="PS50109"/>
    </source>
</evidence>
<evidence type="ECO:0000256" key="3">
    <source>
        <dbReference type="ARBA" id="ARBA00022553"/>
    </source>
</evidence>
<keyword evidence="5" id="KW-0418">Kinase</keyword>
<feature type="transmembrane region" description="Helical" evidence="6">
    <location>
        <begin position="84"/>
        <end position="102"/>
    </location>
</feature>